<accession>M5UAZ3</accession>
<dbReference type="RefSeq" id="WP_008680829.1">
    <property type="nucleotide sequence ID" value="NZ_ANOH01000235.1"/>
</dbReference>
<reference evidence="1 2" key="1">
    <citation type="journal article" date="2013" name="Mar. Genomics">
        <title>Expression of sulfatases in Rhodopirellula baltica and the diversity of sulfatases in the genus Rhodopirellula.</title>
        <authorList>
            <person name="Wegner C.E."/>
            <person name="Richter-Heitmann T."/>
            <person name="Klindworth A."/>
            <person name="Klockow C."/>
            <person name="Richter M."/>
            <person name="Achstetter T."/>
            <person name="Glockner F.O."/>
            <person name="Harder J."/>
        </authorList>
    </citation>
    <scope>NUCLEOTIDE SEQUENCE [LARGE SCALE GENOMIC DNA]</scope>
    <source>
        <strain evidence="1 2">SM41</strain>
    </source>
</reference>
<comment type="caution">
    <text evidence="1">The sequence shown here is derived from an EMBL/GenBank/DDBJ whole genome shotgun (WGS) entry which is preliminary data.</text>
</comment>
<proteinExistence type="predicted"/>
<organism evidence="1 2">
    <name type="scientific">Rhodopirellula sallentina SM41</name>
    <dbReference type="NCBI Taxonomy" id="1263870"/>
    <lineage>
        <taxon>Bacteria</taxon>
        <taxon>Pseudomonadati</taxon>
        <taxon>Planctomycetota</taxon>
        <taxon>Planctomycetia</taxon>
        <taxon>Pirellulales</taxon>
        <taxon>Pirellulaceae</taxon>
        <taxon>Rhodopirellula</taxon>
    </lineage>
</organism>
<name>M5UAZ3_9BACT</name>
<protein>
    <submittedName>
        <fullName evidence="1">Uncharacterized protein</fullName>
    </submittedName>
</protein>
<keyword evidence="2" id="KW-1185">Reference proteome</keyword>
<evidence type="ECO:0000313" key="2">
    <source>
        <dbReference type="Proteomes" id="UP000011885"/>
    </source>
</evidence>
<dbReference type="PATRIC" id="fig|1263870.3.peg.3748"/>
<dbReference type="EMBL" id="ANOH01000235">
    <property type="protein sequence ID" value="EMI55016.1"/>
    <property type="molecule type" value="Genomic_DNA"/>
</dbReference>
<dbReference type="Proteomes" id="UP000011885">
    <property type="component" value="Unassembled WGS sequence"/>
</dbReference>
<sequence>MNQTIENCGYTGTLSPQLVAFARRQFVNATIYKGRQRRREGRFAMMIPVIGVAIDDQDHPIGEPFDMITRDVGSKSVGLIHENPMAHQRIAIHMVVAGAEVDVSVALMWRGPLGPFYGSGGVYLDRLDRFPCPLDCDPVTWPESI</sequence>
<dbReference type="OrthoDB" id="9831656at2"/>
<gene>
    <name evidence="1" type="ORF">RSSM_03527</name>
</gene>
<evidence type="ECO:0000313" key="1">
    <source>
        <dbReference type="EMBL" id="EMI55016.1"/>
    </source>
</evidence>
<dbReference type="AlphaFoldDB" id="M5UAZ3"/>